<dbReference type="GO" id="GO:0009736">
    <property type="term" value="P:cytokinin-activated signaling pathway"/>
    <property type="evidence" value="ECO:0007669"/>
    <property type="project" value="UniProtKB-KW"/>
</dbReference>
<dbReference type="InParanoid" id="A0A7J7DT43"/>
<comment type="similarity">
    <text evidence="2">Belongs to the ARR family. Type-B subfamily.</text>
</comment>
<keyword evidence="5 11" id="KW-0902">Two-component regulatory system</keyword>
<dbReference type="InterPro" id="IPR009057">
    <property type="entry name" value="Homeodomain-like_sf"/>
</dbReference>
<evidence type="ECO:0000256" key="12">
    <source>
        <dbReference type="PROSITE-ProRule" id="PRU00169"/>
    </source>
</evidence>
<feature type="compositionally biased region" description="Basic and acidic residues" evidence="13">
    <location>
        <begin position="146"/>
        <end position="160"/>
    </location>
</feature>
<comment type="subcellular location">
    <subcellularLocation>
        <location evidence="1 11">Nucleus</location>
    </subcellularLocation>
</comment>
<dbReference type="Gene3D" id="3.40.50.2300">
    <property type="match status" value="1"/>
</dbReference>
<name>A0A7J7DT43_TRIWF</name>
<evidence type="ECO:0000256" key="6">
    <source>
        <dbReference type="ARBA" id="ARBA00023015"/>
    </source>
</evidence>
<keyword evidence="8 11" id="KW-0010">Activator</keyword>
<accession>A0A7J7DT43</accession>
<dbReference type="SUPFAM" id="SSF46689">
    <property type="entry name" value="Homeodomain-like"/>
    <property type="match status" value="1"/>
</dbReference>
<proteinExistence type="inferred from homology"/>
<dbReference type="InterPro" id="IPR006447">
    <property type="entry name" value="Myb_dom_plants"/>
</dbReference>
<dbReference type="PANTHER" id="PTHR43874:SF7">
    <property type="entry name" value="TWO-COMPONENT RESPONSE REGULATOR ARR10"/>
    <property type="match status" value="1"/>
</dbReference>
<evidence type="ECO:0000256" key="7">
    <source>
        <dbReference type="ARBA" id="ARBA00023125"/>
    </source>
</evidence>
<dbReference type="PROSITE" id="PS51294">
    <property type="entry name" value="HTH_MYB"/>
    <property type="match status" value="1"/>
</dbReference>
<keyword evidence="17" id="KW-1185">Reference proteome</keyword>
<keyword evidence="10 11" id="KW-0539">Nucleus</keyword>
<dbReference type="InterPro" id="IPR001005">
    <property type="entry name" value="SANT/Myb"/>
</dbReference>
<dbReference type="FunFam" id="1.10.10.60:FF:000007">
    <property type="entry name" value="Two-component response regulator"/>
    <property type="match status" value="1"/>
</dbReference>
<feature type="compositionally biased region" description="Polar residues" evidence="13">
    <location>
        <begin position="169"/>
        <end position="178"/>
    </location>
</feature>
<keyword evidence="7 11" id="KW-0238">DNA-binding</keyword>
<feature type="region of interest" description="Disordered" evidence="13">
    <location>
        <begin position="146"/>
        <end position="216"/>
    </location>
</feature>
<dbReference type="GO" id="GO:0003700">
    <property type="term" value="F:DNA-binding transcription factor activity"/>
    <property type="evidence" value="ECO:0007669"/>
    <property type="project" value="UniProtKB-UniRule"/>
</dbReference>
<dbReference type="InterPro" id="IPR011006">
    <property type="entry name" value="CheY-like_superfamily"/>
</dbReference>
<feature type="domain" description="Response regulatory" evidence="14">
    <location>
        <begin position="25"/>
        <end position="140"/>
    </location>
</feature>
<evidence type="ECO:0000256" key="11">
    <source>
        <dbReference type="PIRNR" id="PIRNR036392"/>
    </source>
</evidence>
<evidence type="ECO:0000256" key="13">
    <source>
        <dbReference type="SAM" id="MobiDB-lite"/>
    </source>
</evidence>
<dbReference type="InterPro" id="IPR045279">
    <property type="entry name" value="ARR-like"/>
</dbReference>
<reference evidence="16 17" key="1">
    <citation type="journal article" date="2020" name="Nat. Commun.">
        <title>Genome of Tripterygium wilfordii and identification of cytochrome P450 involved in triptolide biosynthesis.</title>
        <authorList>
            <person name="Tu L."/>
            <person name="Su P."/>
            <person name="Zhang Z."/>
            <person name="Gao L."/>
            <person name="Wang J."/>
            <person name="Hu T."/>
            <person name="Zhou J."/>
            <person name="Zhang Y."/>
            <person name="Zhao Y."/>
            <person name="Liu Y."/>
            <person name="Song Y."/>
            <person name="Tong Y."/>
            <person name="Lu Y."/>
            <person name="Yang J."/>
            <person name="Xu C."/>
            <person name="Jia M."/>
            <person name="Peters R.J."/>
            <person name="Huang L."/>
            <person name="Gao W."/>
        </authorList>
    </citation>
    <scope>NUCLEOTIDE SEQUENCE [LARGE SCALE GENOMIC DNA]</scope>
    <source>
        <strain evidence="17">cv. XIE 37</strain>
        <tissue evidence="16">Leaf</tissue>
    </source>
</reference>
<evidence type="ECO:0000256" key="1">
    <source>
        <dbReference type="ARBA" id="ARBA00004123"/>
    </source>
</evidence>
<evidence type="ECO:0000259" key="14">
    <source>
        <dbReference type="PROSITE" id="PS50110"/>
    </source>
</evidence>
<dbReference type="Pfam" id="PF00072">
    <property type="entry name" value="Response_reg"/>
    <property type="match status" value="1"/>
</dbReference>
<dbReference type="Gene3D" id="1.10.10.60">
    <property type="entry name" value="Homeodomain-like"/>
    <property type="match status" value="1"/>
</dbReference>
<feature type="compositionally biased region" description="Acidic residues" evidence="13">
    <location>
        <begin position="194"/>
        <end position="207"/>
    </location>
</feature>
<dbReference type="Pfam" id="PF00249">
    <property type="entry name" value="Myb_DNA-binding"/>
    <property type="match status" value="1"/>
</dbReference>
<dbReference type="GO" id="GO:0003677">
    <property type="term" value="F:DNA binding"/>
    <property type="evidence" value="ECO:0007669"/>
    <property type="project" value="UniProtKB-KW"/>
</dbReference>
<evidence type="ECO:0000256" key="2">
    <source>
        <dbReference type="ARBA" id="ARBA00006015"/>
    </source>
</evidence>
<sequence>MAEEDKRGGLGGEGSEKDRFPVGMRVLAVDDDPVCLKFLDNLLRRCHYNVTTADQAITALNLLRENKDKYDLIISDVNMPDMDGFKLLELVGLEMDLPVIMLSAYGDTELVRKGIMHGACDYLLKPVRIEEIKNIWQHVLRRRKLDSNDQNKSLSEEKNNDGSVGNGQEAASTGNADQNGKRNTKRKVNKDEDNKEESEESGDENEDPATRKKPRLQWTSELHAKFFAAVNQLGYDKAVPKKILELMNVESLTRANVASHLQKFRHYLQKVSNDVQQPNTSFRSRDSSYLSKGSLDGFGDYSSLSTKGRFSDTVLSPHPGSTLGRLNSSANLSSRGMSSSGLIQPIQSLSNFNTPGKLHQLVLPANQISNVFQGIPALLEHHESQSNYANHTGDFHRNNGLTAFTVSSGFPDAGVTVGGPCNTVAINSNNPLILQANSSQSQSSVAFGTQFPGRVHTSGFSSSQDPFLNNNLTDILSSTSTCIANDSFSFPSSSALKAATLGNSARDLQCHSRWNVNAINNNHNQSHTFHAINTLASANVGLGPLSNSMEQSHTEAEKYGLDKTEQTQLQDGFQKSNYYSLDDLTTSMLKQDPNDIMSMMDGDFSFDPYSLGSFL</sequence>
<evidence type="ECO:0000256" key="4">
    <source>
        <dbReference type="ARBA" id="ARBA00022864"/>
    </source>
</evidence>
<dbReference type="NCBIfam" id="TIGR01557">
    <property type="entry name" value="myb_SHAQKYF"/>
    <property type="match status" value="1"/>
</dbReference>
<organism evidence="16 17">
    <name type="scientific">Tripterygium wilfordii</name>
    <name type="common">Thunder God vine</name>
    <dbReference type="NCBI Taxonomy" id="458696"/>
    <lineage>
        <taxon>Eukaryota</taxon>
        <taxon>Viridiplantae</taxon>
        <taxon>Streptophyta</taxon>
        <taxon>Embryophyta</taxon>
        <taxon>Tracheophyta</taxon>
        <taxon>Spermatophyta</taxon>
        <taxon>Magnoliopsida</taxon>
        <taxon>eudicotyledons</taxon>
        <taxon>Gunneridae</taxon>
        <taxon>Pentapetalae</taxon>
        <taxon>rosids</taxon>
        <taxon>fabids</taxon>
        <taxon>Celastrales</taxon>
        <taxon>Celastraceae</taxon>
        <taxon>Tripterygium</taxon>
    </lineage>
</organism>
<dbReference type="GO" id="GO:0000160">
    <property type="term" value="P:phosphorelay signal transduction system"/>
    <property type="evidence" value="ECO:0007669"/>
    <property type="project" value="UniProtKB-KW"/>
</dbReference>
<dbReference type="PANTHER" id="PTHR43874">
    <property type="entry name" value="TWO-COMPONENT RESPONSE REGULATOR"/>
    <property type="match status" value="1"/>
</dbReference>
<evidence type="ECO:0000256" key="8">
    <source>
        <dbReference type="ARBA" id="ARBA00023159"/>
    </source>
</evidence>
<dbReference type="SUPFAM" id="SSF52172">
    <property type="entry name" value="CheY-like"/>
    <property type="match status" value="1"/>
</dbReference>
<keyword evidence="3 12" id="KW-0597">Phosphoprotein</keyword>
<keyword evidence="6 11" id="KW-0805">Transcription regulation</keyword>
<evidence type="ECO:0000256" key="3">
    <source>
        <dbReference type="ARBA" id="ARBA00022553"/>
    </source>
</evidence>
<dbReference type="PIRSF" id="PIRSF036392">
    <property type="entry name" value="RR_ARR_type-B"/>
    <property type="match status" value="1"/>
</dbReference>
<protein>
    <recommendedName>
        <fullName evidence="11">Two-component response regulator</fullName>
    </recommendedName>
</protein>
<dbReference type="OrthoDB" id="60033at2759"/>
<evidence type="ECO:0000256" key="9">
    <source>
        <dbReference type="ARBA" id="ARBA00023163"/>
    </source>
</evidence>
<dbReference type="Proteomes" id="UP000593562">
    <property type="component" value="Unassembled WGS sequence"/>
</dbReference>
<dbReference type="CDD" id="cd17584">
    <property type="entry name" value="REC_typeB_ARR-like"/>
    <property type="match status" value="1"/>
</dbReference>
<gene>
    <name evidence="16" type="ORF">HS088_TW04G01507</name>
</gene>
<evidence type="ECO:0000256" key="5">
    <source>
        <dbReference type="ARBA" id="ARBA00023012"/>
    </source>
</evidence>
<feature type="modified residue" description="4-aspartylphosphate" evidence="12">
    <location>
        <position position="76"/>
    </location>
</feature>
<evidence type="ECO:0000313" key="17">
    <source>
        <dbReference type="Proteomes" id="UP000593562"/>
    </source>
</evidence>
<feature type="domain" description="HTH myb-type" evidence="15">
    <location>
        <begin position="210"/>
        <end position="269"/>
    </location>
</feature>
<evidence type="ECO:0000256" key="10">
    <source>
        <dbReference type="ARBA" id="ARBA00023242"/>
    </source>
</evidence>
<evidence type="ECO:0000313" key="16">
    <source>
        <dbReference type="EMBL" id="KAF5749538.1"/>
    </source>
</evidence>
<dbReference type="InterPro" id="IPR001789">
    <property type="entry name" value="Sig_transdc_resp-reg_receiver"/>
</dbReference>
<dbReference type="InterPro" id="IPR017930">
    <property type="entry name" value="Myb_dom"/>
</dbReference>
<dbReference type="GO" id="GO:0005634">
    <property type="term" value="C:nucleus"/>
    <property type="evidence" value="ECO:0007669"/>
    <property type="project" value="UniProtKB-SubCell"/>
</dbReference>
<keyword evidence="9 11" id="KW-0804">Transcription</keyword>
<keyword evidence="4" id="KW-0932">Cytokinin signaling pathway</keyword>
<dbReference type="EMBL" id="JAAARO010000004">
    <property type="protein sequence ID" value="KAF5749538.1"/>
    <property type="molecule type" value="Genomic_DNA"/>
</dbReference>
<comment type="function">
    <text evidence="11">Transcriptional activator that binds specific DNA sequence.</text>
</comment>
<comment type="caution">
    <text evidence="16">The sequence shown here is derived from an EMBL/GenBank/DDBJ whole genome shotgun (WGS) entry which is preliminary data.</text>
</comment>
<evidence type="ECO:0000259" key="15">
    <source>
        <dbReference type="PROSITE" id="PS51294"/>
    </source>
</evidence>
<dbReference type="InterPro" id="IPR017053">
    <property type="entry name" value="Response_reg_B-typ_pln"/>
</dbReference>
<dbReference type="PROSITE" id="PS50110">
    <property type="entry name" value="RESPONSE_REGULATORY"/>
    <property type="match status" value="1"/>
</dbReference>
<dbReference type="SMART" id="SM00448">
    <property type="entry name" value="REC"/>
    <property type="match status" value="1"/>
</dbReference>
<dbReference type="AlphaFoldDB" id="A0A7J7DT43"/>